<feature type="signal peptide" evidence="12">
    <location>
        <begin position="1"/>
        <end position="21"/>
    </location>
</feature>
<evidence type="ECO:0000256" key="9">
    <source>
        <dbReference type="ARBA" id="ARBA00024849"/>
    </source>
</evidence>
<dbReference type="SUPFAM" id="SSF54534">
    <property type="entry name" value="FKBP-like"/>
    <property type="match status" value="1"/>
</dbReference>
<organism evidence="14 15">
    <name type="scientific">Johnsonella ignava ATCC 51276</name>
    <dbReference type="NCBI Taxonomy" id="679200"/>
    <lineage>
        <taxon>Bacteria</taxon>
        <taxon>Bacillati</taxon>
        <taxon>Bacillota</taxon>
        <taxon>Clostridia</taxon>
        <taxon>Lachnospirales</taxon>
        <taxon>Lachnospiraceae</taxon>
        <taxon>Johnsonella</taxon>
    </lineage>
</organism>
<evidence type="ECO:0000256" key="10">
    <source>
        <dbReference type="PROSITE-ProRule" id="PRU00277"/>
    </source>
</evidence>
<evidence type="ECO:0000256" key="4">
    <source>
        <dbReference type="ARBA" id="ARBA00022618"/>
    </source>
</evidence>
<dbReference type="PATRIC" id="fig|679200.3.peg.1265"/>
<dbReference type="InterPro" id="IPR001179">
    <property type="entry name" value="PPIase_FKBP_dom"/>
</dbReference>
<dbReference type="EMBL" id="ACZL01000021">
    <property type="protein sequence ID" value="EHI55472.1"/>
    <property type="molecule type" value="Genomic_DNA"/>
</dbReference>
<comment type="subcellular location">
    <subcellularLocation>
        <location evidence="2">Cytoplasm</location>
    </subcellularLocation>
</comment>
<dbReference type="PROSITE" id="PS51257">
    <property type="entry name" value="PROKAR_LIPOPROTEIN"/>
    <property type="match status" value="1"/>
</dbReference>
<keyword evidence="7 10" id="KW-0413">Isomerase</keyword>
<evidence type="ECO:0000256" key="8">
    <source>
        <dbReference type="ARBA" id="ARBA00023306"/>
    </source>
</evidence>
<evidence type="ECO:0000313" key="14">
    <source>
        <dbReference type="EMBL" id="EHI55472.1"/>
    </source>
</evidence>
<dbReference type="GO" id="GO:0005737">
    <property type="term" value="C:cytoplasm"/>
    <property type="evidence" value="ECO:0007669"/>
    <property type="project" value="UniProtKB-SubCell"/>
</dbReference>
<dbReference type="RefSeq" id="WP_005540636.1">
    <property type="nucleotide sequence ID" value="NZ_JH378832.1"/>
</dbReference>
<accession>G5GHZ7</accession>
<protein>
    <recommendedName>
        <fullName evidence="10">peptidylprolyl isomerase</fullName>
        <ecNumber evidence="10">5.2.1.8</ecNumber>
    </recommendedName>
</protein>
<dbReference type="GO" id="GO:0015031">
    <property type="term" value="P:protein transport"/>
    <property type="evidence" value="ECO:0007669"/>
    <property type="project" value="InterPro"/>
</dbReference>
<keyword evidence="4" id="KW-0132">Cell division</keyword>
<dbReference type="InterPro" id="IPR046357">
    <property type="entry name" value="PPIase_dom_sf"/>
</dbReference>
<dbReference type="OrthoDB" id="9767721at2"/>
<comment type="similarity">
    <text evidence="3">Belongs to the FKBP-type PPIase family. Tig subfamily.</text>
</comment>
<evidence type="ECO:0000256" key="6">
    <source>
        <dbReference type="ARBA" id="ARBA00023186"/>
    </source>
</evidence>
<dbReference type="GO" id="GO:0051301">
    <property type="term" value="P:cell division"/>
    <property type="evidence" value="ECO:0007669"/>
    <property type="project" value="UniProtKB-KW"/>
</dbReference>
<gene>
    <name evidence="14" type="ORF">HMPREF9333_01187</name>
</gene>
<dbReference type="Pfam" id="PF05698">
    <property type="entry name" value="Trigger_C"/>
    <property type="match status" value="1"/>
</dbReference>
<sequence length="445" mass="49057">MKIKKILILAAAALTATVSGACSTTAGSTASTQSTAAEKAEPIEYTKDGVGTVKIKKYKGIEADMAEAVLDESELEDIYNSSPSYKAVSRAAKDGDTVNIDYEGTIGGEKFEGGTAEKTDLVIGSGRFIDGFEEQVKGMSAGDEKTITVTFPKEYQSEDLAGKEAQFKVKVNEVKGPVSSSEGINDEWAKQVAADHLREEDSKNIDTLDKLKEYILNQRKKQYEQEALYDVIEKIMNEAEFNLNKENLDKKIDDAVTEAIESYGMDFEKIAQESGESVEEYKEKLRDNMKKNMAVNIEEDIKAELVVEAILDAEKIKIEDHDYSDMYEYFTGEKGKTREQMGIEIGDELVEQSVKSFKVLNFLKENSKFTMKSAQEIEKAKEESMSVEAAKESAAEASKEAEASKSSEKASDNDNSKESGKTEKTDKSTQAKESADSKSSESKAQ</sequence>
<evidence type="ECO:0000259" key="13">
    <source>
        <dbReference type="PROSITE" id="PS50059"/>
    </source>
</evidence>
<dbReference type="GO" id="GO:0006457">
    <property type="term" value="P:protein folding"/>
    <property type="evidence" value="ECO:0007669"/>
    <property type="project" value="InterPro"/>
</dbReference>
<dbReference type="InterPro" id="IPR008880">
    <property type="entry name" value="Trigger_fac_C"/>
</dbReference>
<dbReference type="InterPro" id="IPR027304">
    <property type="entry name" value="Trigger_fact/SurA_dom_sf"/>
</dbReference>
<dbReference type="HOGENOM" id="CLU_033058_1_2_9"/>
<keyword evidence="5 10" id="KW-0697">Rotamase</keyword>
<dbReference type="PROSITE" id="PS50059">
    <property type="entry name" value="FKBP_PPIASE"/>
    <property type="match status" value="1"/>
</dbReference>
<dbReference type="STRING" id="679200.HMPREF9333_01187"/>
<proteinExistence type="inferred from homology"/>
<evidence type="ECO:0000256" key="7">
    <source>
        <dbReference type="ARBA" id="ARBA00023235"/>
    </source>
</evidence>
<dbReference type="Gene3D" id="3.10.50.40">
    <property type="match status" value="1"/>
</dbReference>
<comment type="caution">
    <text evidence="14">The sequence shown here is derived from an EMBL/GenBank/DDBJ whole genome shotgun (WGS) entry which is preliminary data.</text>
</comment>
<evidence type="ECO:0000256" key="2">
    <source>
        <dbReference type="ARBA" id="ARBA00004496"/>
    </source>
</evidence>
<dbReference type="eggNOG" id="COG0544">
    <property type="taxonomic scope" value="Bacteria"/>
</dbReference>
<comment type="function">
    <text evidence="9">Involved in protein export. Acts as a chaperone by maintaining the newly synthesized protein in an open conformation. Functions as a peptidyl-prolyl cis-trans isomerase.</text>
</comment>
<evidence type="ECO:0000313" key="15">
    <source>
        <dbReference type="Proteomes" id="UP000003011"/>
    </source>
</evidence>
<comment type="catalytic activity">
    <reaction evidence="1 10">
        <text>[protein]-peptidylproline (omega=180) = [protein]-peptidylproline (omega=0)</text>
        <dbReference type="Rhea" id="RHEA:16237"/>
        <dbReference type="Rhea" id="RHEA-COMP:10747"/>
        <dbReference type="Rhea" id="RHEA-COMP:10748"/>
        <dbReference type="ChEBI" id="CHEBI:83833"/>
        <dbReference type="ChEBI" id="CHEBI:83834"/>
        <dbReference type="EC" id="5.2.1.8"/>
    </reaction>
</comment>
<dbReference type="AlphaFoldDB" id="G5GHZ7"/>
<dbReference type="SUPFAM" id="SSF109998">
    <property type="entry name" value="Triger factor/SurA peptide-binding domain-like"/>
    <property type="match status" value="1"/>
</dbReference>
<keyword evidence="12" id="KW-0732">Signal</keyword>
<keyword evidence="8" id="KW-0131">Cell cycle</keyword>
<dbReference type="EC" id="5.2.1.8" evidence="10"/>
<feature type="region of interest" description="Disordered" evidence="11">
    <location>
        <begin position="378"/>
        <end position="445"/>
    </location>
</feature>
<dbReference type="InterPro" id="IPR037041">
    <property type="entry name" value="Trigger_fac_C_sf"/>
</dbReference>
<keyword evidence="15" id="KW-1185">Reference proteome</keyword>
<dbReference type="GO" id="GO:0003755">
    <property type="term" value="F:peptidyl-prolyl cis-trans isomerase activity"/>
    <property type="evidence" value="ECO:0007669"/>
    <property type="project" value="UniProtKB-KW"/>
</dbReference>
<feature type="chain" id="PRO_5039272043" description="peptidylprolyl isomerase" evidence="12">
    <location>
        <begin position="22"/>
        <end position="445"/>
    </location>
</feature>
<evidence type="ECO:0000256" key="3">
    <source>
        <dbReference type="ARBA" id="ARBA00005464"/>
    </source>
</evidence>
<dbReference type="FunFam" id="3.10.50.40:FF:000001">
    <property type="entry name" value="Trigger factor"/>
    <property type="match status" value="1"/>
</dbReference>
<reference evidence="14 15" key="1">
    <citation type="submission" date="2011-08" db="EMBL/GenBank/DDBJ databases">
        <title>The Genome Sequence of Johnsonella ignava ATCC 51276.</title>
        <authorList>
            <consortium name="The Broad Institute Genome Sequencing Platform"/>
            <person name="Earl A."/>
            <person name="Ward D."/>
            <person name="Feldgarden M."/>
            <person name="Gevers D."/>
            <person name="Izard J."/>
            <person name="Blanton J.M."/>
            <person name="Baranova O.V."/>
            <person name="Dewhirst F.E."/>
            <person name="Young S.K."/>
            <person name="Zeng Q."/>
            <person name="Gargeya S."/>
            <person name="Fitzgerald M."/>
            <person name="Haas B."/>
            <person name="Abouelleil A."/>
            <person name="Alvarado L."/>
            <person name="Arachchi H.M."/>
            <person name="Berlin A."/>
            <person name="Brown A."/>
            <person name="Chapman S.B."/>
            <person name="Chen Z."/>
            <person name="Dunbar C."/>
            <person name="Freedman E."/>
            <person name="Gearin G."/>
            <person name="Gellesch M."/>
            <person name="Goldberg J."/>
            <person name="Griggs A."/>
            <person name="Gujja S."/>
            <person name="Heiman D."/>
            <person name="Howarth C."/>
            <person name="Larson L."/>
            <person name="Lui A."/>
            <person name="MacDonald P.J.P."/>
            <person name="Montmayeur A."/>
            <person name="Murphy C."/>
            <person name="Neiman D."/>
            <person name="Pearson M."/>
            <person name="Priest M."/>
            <person name="Roberts A."/>
            <person name="Saif S."/>
            <person name="Shea T."/>
            <person name="Shenoy N."/>
            <person name="Sisk P."/>
            <person name="Stolte C."/>
            <person name="Sykes S."/>
            <person name="Wortman J."/>
            <person name="Nusbaum C."/>
            <person name="Birren B."/>
        </authorList>
    </citation>
    <scope>NUCLEOTIDE SEQUENCE [LARGE SCALE GENOMIC DNA]</scope>
    <source>
        <strain evidence="14 15">ATCC 51276</strain>
    </source>
</reference>
<dbReference type="Gene3D" id="1.10.3120.10">
    <property type="entry name" value="Trigger factor, C-terminal domain"/>
    <property type="match status" value="1"/>
</dbReference>
<feature type="domain" description="PPIase FKBP-type" evidence="13">
    <location>
        <begin position="95"/>
        <end position="155"/>
    </location>
</feature>
<dbReference type="Pfam" id="PF00254">
    <property type="entry name" value="FKBP_C"/>
    <property type="match status" value="1"/>
</dbReference>
<dbReference type="Proteomes" id="UP000003011">
    <property type="component" value="Unassembled WGS sequence"/>
</dbReference>
<evidence type="ECO:0000256" key="5">
    <source>
        <dbReference type="ARBA" id="ARBA00023110"/>
    </source>
</evidence>
<evidence type="ECO:0000256" key="1">
    <source>
        <dbReference type="ARBA" id="ARBA00000971"/>
    </source>
</evidence>
<name>G5GHZ7_9FIRM</name>
<keyword evidence="6" id="KW-0143">Chaperone</keyword>
<evidence type="ECO:0000256" key="11">
    <source>
        <dbReference type="SAM" id="MobiDB-lite"/>
    </source>
</evidence>
<evidence type="ECO:0000256" key="12">
    <source>
        <dbReference type="SAM" id="SignalP"/>
    </source>
</evidence>